<dbReference type="Pfam" id="PF21956">
    <property type="entry name" value="DUF6922"/>
    <property type="match status" value="1"/>
</dbReference>
<sequence length="102" mass="12002">MESNPGFISQFSPHLFWDVDPVNLDADRSKTYIIKRVLEYGLWEDWLLLKKQYSLETIANETTGFRELDPKSLAFISVLSGIPKENFRCYTTNQLTPKHWNF</sequence>
<comment type="caution">
    <text evidence="2">The sequence shown here is derived from an EMBL/GenBank/DDBJ whole genome shotgun (WGS) entry which is preliminary data.</text>
</comment>
<evidence type="ECO:0000313" key="2">
    <source>
        <dbReference type="EMBL" id="KAA9036373.1"/>
    </source>
</evidence>
<reference evidence="2 3" key="1">
    <citation type="submission" date="2019-09" db="EMBL/GenBank/DDBJ databases">
        <title>Draft genome sequence of Ginsengibacter sp. BR5-29.</title>
        <authorList>
            <person name="Im W.-T."/>
        </authorList>
    </citation>
    <scope>NUCLEOTIDE SEQUENCE [LARGE SCALE GENOMIC DNA]</scope>
    <source>
        <strain evidence="2 3">BR5-29</strain>
    </source>
</reference>
<keyword evidence="3" id="KW-1185">Reference proteome</keyword>
<dbReference type="AlphaFoldDB" id="A0A5J5ID78"/>
<name>A0A5J5ID78_9BACT</name>
<evidence type="ECO:0000313" key="3">
    <source>
        <dbReference type="Proteomes" id="UP000326903"/>
    </source>
</evidence>
<proteinExistence type="predicted"/>
<dbReference type="EMBL" id="VYQF01000008">
    <property type="protein sequence ID" value="KAA9036373.1"/>
    <property type="molecule type" value="Genomic_DNA"/>
</dbReference>
<feature type="domain" description="DUF6922" evidence="1">
    <location>
        <begin position="11"/>
        <end position="61"/>
    </location>
</feature>
<dbReference type="RefSeq" id="WP_150416496.1">
    <property type="nucleotide sequence ID" value="NZ_VYQF01000008.1"/>
</dbReference>
<dbReference type="Proteomes" id="UP000326903">
    <property type="component" value="Unassembled WGS sequence"/>
</dbReference>
<dbReference type="InterPro" id="IPR053830">
    <property type="entry name" value="DUF6922"/>
</dbReference>
<gene>
    <name evidence="2" type="ORF">FW778_19280</name>
</gene>
<evidence type="ECO:0000259" key="1">
    <source>
        <dbReference type="Pfam" id="PF21956"/>
    </source>
</evidence>
<organism evidence="2 3">
    <name type="scientific">Ginsengibacter hankyongi</name>
    <dbReference type="NCBI Taxonomy" id="2607284"/>
    <lineage>
        <taxon>Bacteria</taxon>
        <taxon>Pseudomonadati</taxon>
        <taxon>Bacteroidota</taxon>
        <taxon>Chitinophagia</taxon>
        <taxon>Chitinophagales</taxon>
        <taxon>Chitinophagaceae</taxon>
        <taxon>Ginsengibacter</taxon>
    </lineage>
</organism>
<protein>
    <recommendedName>
        <fullName evidence="1">DUF6922 domain-containing protein</fullName>
    </recommendedName>
</protein>
<accession>A0A5J5ID78</accession>